<feature type="region of interest" description="Disordered" evidence="1">
    <location>
        <begin position="28"/>
        <end position="75"/>
    </location>
</feature>
<dbReference type="RefSeq" id="WP_254741437.1">
    <property type="nucleotide sequence ID" value="NZ_JANCLU010000008.1"/>
</dbReference>
<feature type="compositionally biased region" description="Basic and acidic residues" evidence="1">
    <location>
        <begin position="431"/>
        <end position="443"/>
    </location>
</feature>
<organism evidence="3 4">
    <name type="scientific">Alsobacter ponti</name>
    <dbReference type="NCBI Taxonomy" id="2962936"/>
    <lineage>
        <taxon>Bacteria</taxon>
        <taxon>Pseudomonadati</taxon>
        <taxon>Pseudomonadota</taxon>
        <taxon>Alphaproteobacteria</taxon>
        <taxon>Hyphomicrobiales</taxon>
        <taxon>Alsobacteraceae</taxon>
        <taxon>Alsobacter</taxon>
    </lineage>
</organism>
<name>A0ABT1LBR0_9HYPH</name>
<evidence type="ECO:0000313" key="4">
    <source>
        <dbReference type="Proteomes" id="UP001205890"/>
    </source>
</evidence>
<feature type="compositionally biased region" description="Basic and acidic residues" evidence="1">
    <location>
        <begin position="480"/>
        <end position="489"/>
    </location>
</feature>
<keyword evidence="2" id="KW-0732">Signal</keyword>
<evidence type="ECO:0000256" key="1">
    <source>
        <dbReference type="SAM" id="MobiDB-lite"/>
    </source>
</evidence>
<feature type="signal peptide" evidence="2">
    <location>
        <begin position="1"/>
        <end position="24"/>
    </location>
</feature>
<accession>A0ABT1LBR0</accession>
<keyword evidence="4" id="KW-1185">Reference proteome</keyword>
<dbReference type="EMBL" id="JANCLU010000008">
    <property type="protein sequence ID" value="MCP8938922.1"/>
    <property type="molecule type" value="Genomic_DNA"/>
</dbReference>
<evidence type="ECO:0000256" key="2">
    <source>
        <dbReference type="SAM" id="SignalP"/>
    </source>
</evidence>
<feature type="region of interest" description="Disordered" evidence="1">
    <location>
        <begin position="269"/>
        <end position="579"/>
    </location>
</feature>
<feature type="compositionally biased region" description="Basic and acidic residues" evidence="1">
    <location>
        <begin position="336"/>
        <end position="348"/>
    </location>
</feature>
<feature type="compositionally biased region" description="Low complexity" evidence="1">
    <location>
        <begin position="56"/>
        <end position="74"/>
    </location>
</feature>
<feature type="compositionally biased region" description="Basic and acidic residues" evidence="1">
    <location>
        <begin position="500"/>
        <end position="514"/>
    </location>
</feature>
<dbReference type="InterPro" id="IPR046535">
    <property type="entry name" value="DUF6600"/>
</dbReference>
<proteinExistence type="predicted"/>
<dbReference type="Pfam" id="PF20245">
    <property type="entry name" value="DUF6600"/>
    <property type="match status" value="1"/>
</dbReference>
<sequence>MKRSDFMTGAAVAALLLATPLALATSADAQSARRHMQPMHSDSRGMPSDARMHSDSSSMRSSTTTTTRETVSVEQLRTKLEPEGEFVRVSKLGEAWRPRDVERDWQPYTNGRWIFNQQVGWYFESDEPWAEITYHYGRWYDDPEQGWVWIAGTEWAPAWVEWRRNKDYVGWRPLPPSNAPRRVATRRGDRGYDVTEIQEEWVFVPTREITTERITTVRIEPSRVVEVYRDARPIGSVERRGSYAVNFALQPQVLEREANIRIESRNIPRAEAAPVPQPVRAIATEERTTTSTTSTRRDGQDNRPAASDTEQRPGQPPRPGQARGTEPNDRPAAADAQKKGEDASKRMGQDTSPGAKRPDATGAVKRPGEQDNQAAKPDDQSKGKTATDSTKPDDQSKGKAAMDSAKPDDKSKGKAATDSTKRLPANANAGGEDRGQNRAEQRRPANAAAGEDNAKSNRSTAEQQQRRLPANANAGGQDRGQNRAEERRSPAGAANANAGGEDRGQNRAEQRRPEQAGQARRPMPDTTGSTRPAGRSGESPAMQRGGEQGGPAAAGGAQRPRPDAGPAQKRKLPDQGGAE</sequence>
<evidence type="ECO:0000313" key="3">
    <source>
        <dbReference type="EMBL" id="MCP8938922.1"/>
    </source>
</evidence>
<feature type="compositionally biased region" description="Low complexity" evidence="1">
    <location>
        <begin position="554"/>
        <end position="567"/>
    </location>
</feature>
<comment type="caution">
    <text evidence="3">The sequence shown here is derived from an EMBL/GenBank/DDBJ whole genome shotgun (WGS) entry which is preliminary data.</text>
</comment>
<feature type="chain" id="PRO_5046270351" evidence="2">
    <location>
        <begin position="25"/>
        <end position="579"/>
    </location>
</feature>
<dbReference type="Proteomes" id="UP001205890">
    <property type="component" value="Unassembled WGS sequence"/>
</dbReference>
<protein>
    <submittedName>
        <fullName evidence="3">Uncharacterized protein</fullName>
    </submittedName>
</protein>
<gene>
    <name evidence="3" type="ORF">NK718_10380</name>
</gene>
<reference evidence="3 4" key="1">
    <citation type="submission" date="2022-07" db="EMBL/GenBank/DDBJ databases">
        <authorList>
            <person name="Li W.-J."/>
            <person name="Deng Q.-Q."/>
        </authorList>
    </citation>
    <scope>NUCLEOTIDE SEQUENCE [LARGE SCALE GENOMIC DNA]</scope>
    <source>
        <strain evidence="3 4">SYSU M60028</strain>
    </source>
</reference>